<accession>A0A3N2PWC3</accession>
<dbReference type="GO" id="GO:0016787">
    <property type="term" value="F:hydrolase activity"/>
    <property type="evidence" value="ECO:0007669"/>
    <property type="project" value="UniProtKB-KW"/>
</dbReference>
<dbReference type="PANTHER" id="PTHR14209:SF19">
    <property type="entry name" value="ISOAMYL ACETATE-HYDROLYZING ESTERASE 1 HOMOLOG"/>
    <property type="match status" value="1"/>
</dbReference>
<dbReference type="InterPro" id="IPR045136">
    <property type="entry name" value="Iah1-like"/>
</dbReference>
<dbReference type="SUPFAM" id="SSF52266">
    <property type="entry name" value="SGNH hydrolase"/>
    <property type="match status" value="1"/>
</dbReference>
<evidence type="ECO:0000259" key="1">
    <source>
        <dbReference type="Pfam" id="PF13472"/>
    </source>
</evidence>
<dbReference type="OrthoDB" id="671439at2759"/>
<dbReference type="AlphaFoldDB" id="A0A3N2PWC3"/>
<dbReference type="InterPro" id="IPR013830">
    <property type="entry name" value="SGNH_hydro"/>
</dbReference>
<dbReference type="CDD" id="cd01838">
    <property type="entry name" value="Isoamyl_acetate_hydrolase_like"/>
    <property type="match status" value="1"/>
</dbReference>
<dbReference type="PANTHER" id="PTHR14209">
    <property type="entry name" value="ISOAMYL ACETATE-HYDROLYZING ESTERASE 1"/>
    <property type="match status" value="1"/>
</dbReference>
<dbReference type="Gene3D" id="3.40.50.1110">
    <property type="entry name" value="SGNH hydrolase"/>
    <property type="match status" value="1"/>
</dbReference>
<reference evidence="2 3" key="1">
    <citation type="journal article" date="2018" name="Mol. Ecol.">
        <title>The obligate alkalophilic soda-lake fungus Sodiomyces alkalinus has shifted to a protein diet.</title>
        <authorList>
            <person name="Grum-Grzhimaylo A.A."/>
            <person name="Falkoski D.L."/>
            <person name="van den Heuvel J."/>
            <person name="Valero-Jimenez C.A."/>
            <person name="Min B."/>
            <person name="Choi I.G."/>
            <person name="Lipzen A."/>
            <person name="Daum C.G."/>
            <person name="Aanen D.K."/>
            <person name="Tsang A."/>
            <person name="Henrissat B."/>
            <person name="Bilanenko E.N."/>
            <person name="de Vries R.P."/>
            <person name="van Kan J.A.L."/>
            <person name="Grigoriev I.V."/>
            <person name="Debets A.J.M."/>
        </authorList>
    </citation>
    <scope>NUCLEOTIDE SEQUENCE [LARGE SCALE GENOMIC DNA]</scope>
    <source>
        <strain evidence="2 3">F11</strain>
    </source>
</reference>
<dbReference type="GeneID" id="39583489"/>
<keyword evidence="2" id="KW-0378">Hydrolase</keyword>
<dbReference type="EMBL" id="ML119055">
    <property type="protein sequence ID" value="ROT38787.1"/>
    <property type="molecule type" value="Genomic_DNA"/>
</dbReference>
<proteinExistence type="predicted"/>
<gene>
    <name evidence="2" type="ORF">SODALDRAFT_378947</name>
</gene>
<organism evidence="2 3">
    <name type="scientific">Sodiomyces alkalinus (strain CBS 110278 / VKM F-3762 / F11)</name>
    <name type="common">Alkaliphilic filamentous fungus</name>
    <dbReference type="NCBI Taxonomy" id="1314773"/>
    <lineage>
        <taxon>Eukaryota</taxon>
        <taxon>Fungi</taxon>
        <taxon>Dikarya</taxon>
        <taxon>Ascomycota</taxon>
        <taxon>Pezizomycotina</taxon>
        <taxon>Sordariomycetes</taxon>
        <taxon>Hypocreomycetidae</taxon>
        <taxon>Glomerellales</taxon>
        <taxon>Plectosphaerellaceae</taxon>
        <taxon>Sodiomyces</taxon>
    </lineage>
</organism>
<evidence type="ECO:0000313" key="2">
    <source>
        <dbReference type="EMBL" id="ROT38787.1"/>
    </source>
</evidence>
<protein>
    <submittedName>
        <fullName evidence="2">GDSL Lipase/Acylhydrolase family protein</fullName>
    </submittedName>
</protein>
<dbReference type="STRING" id="1314773.A0A3N2PWC3"/>
<sequence>MQICAGNFWTAIRFAEIQVNSESNWDRIQGWARYVKLYPQIVLLGDSLIQHATDIMEGFSFQAALQAHVARRLDVINRGFSGYNTENVITFLDDLFQPPSETVPKIDYLLILLGANDAVRPFPELTQHVPQEKYKTNLRTIISHPAIRAHGPEILLVTPPPVDEIRCKQSDLAKGWPDVSRFAGLSAAYSRIARDVAAETPGVVSVDLYTALVDYAVARTPGHDAEGPRLGTFELGESGKLGELLPDGVHLSGEAYKVFFEAVVPHVHPEWASEEPDRSGYLFPDWRELYSM</sequence>
<keyword evidence="3" id="KW-1185">Reference proteome</keyword>
<dbReference type="InterPro" id="IPR036514">
    <property type="entry name" value="SGNH_hydro_sf"/>
</dbReference>
<dbReference type="Proteomes" id="UP000272025">
    <property type="component" value="Unassembled WGS sequence"/>
</dbReference>
<dbReference type="Pfam" id="PF13472">
    <property type="entry name" value="Lipase_GDSL_2"/>
    <property type="match status" value="1"/>
</dbReference>
<name>A0A3N2PWC3_SODAK</name>
<evidence type="ECO:0000313" key="3">
    <source>
        <dbReference type="Proteomes" id="UP000272025"/>
    </source>
</evidence>
<dbReference type="RefSeq" id="XP_028466593.1">
    <property type="nucleotide sequence ID" value="XM_028615012.1"/>
</dbReference>
<feature type="domain" description="SGNH hydrolase-type esterase" evidence="1">
    <location>
        <begin position="43"/>
        <end position="257"/>
    </location>
</feature>